<evidence type="ECO:0000313" key="7">
    <source>
        <dbReference type="Proteomes" id="UP000294692"/>
    </source>
</evidence>
<dbReference type="PANTHER" id="PTHR30111">
    <property type="entry name" value="33 KDA CHAPERONIN"/>
    <property type="match status" value="1"/>
</dbReference>
<evidence type="ECO:0000256" key="4">
    <source>
        <dbReference type="ARBA" id="ARBA00023186"/>
    </source>
</evidence>
<dbReference type="EMBL" id="SMBX01000002">
    <property type="protein sequence ID" value="TCV01293.1"/>
    <property type="molecule type" value="Genomic_DNA"/>
</dbReference>
<organism evidence="6 7">
    <name type="scientific">Paracandidimonas soli</name>
    <dbReference type="NCBI Taxonomy" id="1917182"/>
    <lineage>
        <taxon>Bacteria</taxon>
        <taxon>Pseudomonadati</taxon>
        <taxon>Pseudomonadota</taxon>
        <taxon>Betaproteobacteria</taxon>
        <taxon>Burkholderiales</taxon>
        <taxon>Alcaligenaceae</taxon>
        <taxon>Paracandidimonas</taxon>
    </lineage>
</organism>
<keyword evidence="1" id="KW-0963">Cytoplasm</keyword>
<dbReference type="Pfam" id="PF01430">
    <property type="entry name" value="HSP33"/>
    <property type="match status" value="1"/>
</dbReference>
<comment type="caution">
    <text evidence="6">The sequence shown here is derived from an EMBL/GenBank/DDBJ whole genome shotgun (WGS) entry which is preliminary data.</text>
</comment>
<dbReference type="PANTHER" id="PTHR30111:SF1">
    <property type="entry name" value="33 KDA CHAPERONIN"/>
    <property type="match status" value="1"/>
</dbReference>
<dbReference type="GO" id="GO:0042026">
    <property type="term" value="P:protein refolding"/>
    <property type="evidence" value="ECO:0007669"/>
    <property type="project" value="TreeGrafter"/>
</dbReference>
<dbReference type="CDD" id="cd00498">
    <property type="entry name" value="Hsp33"/>
    <property type="match status" value="1"/>
</dbReference>
<dbReference type="GO" id="GO:0005737">
    <property type="term" value="C:cytoplasm"/>
    <property type="evidence" value="ECO:0007669"/>
    <property type="project" value="InterPro"/>
</dbReference>
<dbReference type="Proteomes" id="UP000294692">
    <property type="component" value="Unassembled WGS sequence"/>
</dbReference>
<protein>
    <submittedName>
        <fullName evidence="6">Molecular chaperone Hsp33</fullName>
    </submittedName>
</protein>
<evidence type="ECO:0000256" key="3">
    <source>
        <dbReference type="ARBA" id="ARBA00023157"/>
    </source>
</evidence>
<name>A0A4R3VBX7_9BURK</name>
<sequence>MSESLKKYLFPDHGTRVQAVRLVDAWQAGLAHQQYPACVQTLLGELTVAATLLSANLKFDGSIVLQLQGNGPVALIVVECTSSLNVRASATLREDAVIPDDGDLQSLINPDGQGQFIVVIDPRRSGSHLTPYQGVVPMEGDSVAKVLEHYMRQSQQLDTRLWLAADSRQIGGLLLQRLPDHGGNEHWSESVEPSWERACHLASTVKQEELLTLDPDTLAHRLFWEEQLLMFDPLPVRWHCPCSRERVAEMLRMLGSEEIQDILNERDSIEVACNFCGKPYRFDAVDCAGLFAGQTGQPAPPSMSVH</sequence>
<dbReference type="Gene3D" id="3.55.30.10">
    <property type="entry name" value="Hsp33 domain"/>
    <property type="match status" value="1"/>
</dbReference>
<keyword evidence="3" id="KW-1015">Disulfide bond</keyword>
<reference evidence="6 7" key="1">
    <citation type="submission" date="2019-03" db="EMBL/GenBank/DDBJ databases">
        <title>Genomic Encyclopedia of Type Strains, Phase IV (KMG-IV): sequencing the most valuable type-strain genomes for metagenomic binning, comparative biology and taxonomic classification.</title>
        <authorList>
            <person name="Goeker M."/>
        </authorList>
    </citation>
    <scope>NUCLEOTIDE SEQUENCE [LARGE SCALE GENOMIC DNA]</scope>
    <source>
        <strain evidence="6 7">DSM 100048</strain>
    </source>
</reference>
<evidence type="ECO:0000256" key="2">
    <source>
        <dbReference type="ARBA" id="ARBA00022833"/>
    </source>
</evidence>
<keyword evidence="2" id="KW-0862">Zinc</keyword>
<dbReference type="InterPro" id="IPR016154">
    <property type="entry name" value="Heat_shock_Hsp33_C"/>
</dbReference>
<dbReference type="Gene3D" id="3.90.1280.10">
    <property type="entry name" value="HSP33 redox switch-like"/>
    <property type="match status" value="1"/>
</dbReference>
<dbReference type="SUPFAM" id="SSF118352">
    <property type="entry name" value="HSP33 redox switch-like"/>
    <property type="match status" value="1"/>
</dbReference>
<dbReference type="InterPro" id="IPR023212">
    <property type="entry name" value="Hsp33_helix_hairpin_bin_dom_sf"/>
</dbReference>
<accession>A0A4R3VBX7</accession>
<proteinExistence type="predicted"/>
<dbReference type="GO" id="GO:0051082">
    <property type="term" value="F:unfolded protein binding"/>
    <property type="evidence" value="ECO:0007669"/>
    <property type="project" value="InterPro"/>
</dbReference>
<dbReference type="SUPFAM" id="SSF64397">
    <property type="entry name" value="Hsp33 domain"/>
    <property type="match status" value="1"/>
</dbReference>
<dbReference type="GO" id="GO:0044183">
    <property type="term" value="F:protein folding chaperone"/>
    <property type="evidence" value="ECO:0007669"/>
    <property type="project" value="TreeGrafter"/>
</dbReference>
<evidence type="ECO:0000256" key="5">
    <source>
        <dbReference type="ARBA" id="ARBA00023284"/>
    </source>
</evidence>
<gene>
    <name evidence="6" type="ORF">EV686_1021</name>
</gene>
<dbReference type="OrthoDB" id="9793753at2"/>
<dbReference type="InterPro" id="IPR016153">
    <property type="entry name" value="Heat_shock_Hsp33_N"/>
</dbReference>
<keyword evidence="5" id="KW-0676">Redox-active center</keyword>
<evidence type="ECO:0000313" key="6">
    <source>
        <dbReference type="EMBL" id="TCV01293.1"/>
    </source>
</evidence>
<keyword evidence="4" id="KW-0143">Chaperone</keyword>
<dbReference type="Gene3D" id="1.10.287.480">
    <property type="entry name" value="helix hairpin bin"/>
    <property type="match status" value="1"/>
</dbReference>
<evidence type="ECO:0000256" key="1">
    <source>
        <dbReference type="ARBA" id="ARBA00022490"/>
    </source>
</evidence>
<dbReference type="RefSeq" id="WP_132473703.1">
    <property type="nucleotide sequence ID" value="NZ_JBHRVM010000001.1"/>
</dbReference>
<keyword evidence="7" id="KW-1185">Reference proteome</keyword>
<dbReference type="AlphaFoldDB" id="A0A4R3VBX7"/>
<dbReference type="InterPro" id="IPR000397">
    <property type="entry name" value="Heat_shock_Hsp33"/>
</dbReference>
<dbReference type="PIRSF" id="PIRSF005261">
    <property type="entry name" value="Heat_shock_Hsp33"/>
    <property type="match status" value="1"/>
</dbReference>